<feature type="region of interest" description="Disordered" evidence="1">
    <location>
        <begin position="189"/>
        <end position="221"/>
    </location>
</feature>
<dbReference type="Gene3D" id="3.60.10.10">
    <property type="entry name" value="Endonuclease/exonuclease/phosphatase"/>
    <property type="match status" value="1"/>
</dbReference>
<reference evidence="3" key="1">
    <citation type="submission" date="2020-06" db="EMBL/GenBank/DDBJ databases">
        <authorList>
            <person name="Li T."/>
            <person name="Hu X."/>
            <person name="Zhang T."/>
            <person name="Song X."/>
            <person name="Zhang H."/>
            <person name="Dai N."/>
            <person name="Sheng W."/>
            <person name="Hou X."/>
            <person name="Wei L."/>
        </authorList>
    </citation>
    <scope>NUCLEOTIDE SEQUENCE</scope>
    <source>
        <strain evidence="3">KEN1</strain>
        <tissue evidence="3">Leaf</tissue>
    </source>
</reference>
<feature type="compositionally biased region" description="Basic and acidic residues" evidence="1">
    <location>
        <begin position="112"/>
        <end position="129"/>
    </location>
</feature>
<dbReference type="EMBL" id="JACGWN010000007">
    <property type="protein sequence ID" value="KAL0444096.1"/>
    <property type="molecule type" value="Genomic_DNA"/>
</dbReference>
<accession>A0AAW2WS65</accession>
<dbReference type="PANTHER" id="PTHR33710:SF77">
    <property type="entry name" value="DNASE I-LIKE SUPERFAMILY PROTEIN"/>
    <property type="match status" value="1"/>
</dbReference>
<evidence type="ECO:0000259" key="2">
    <source>
        <dbReference type="Pfam" id="PF03372"/>
    </source>
</evidence>
<organism evidence="3">
    <name type="scientific">Sesamum latifolium</name>
    <dbReference type="NCBI Taxonomy" id="2727402"/>
    <lineage>
        <taxon>Eukaryota</taxon>
        <taxon>Viridiplantae</taxon>
        <taxon>Streptophyta</taxon>
        <taxon>Embryophyta</taxon>
        <taxon>Tracheophyta</taxon>
        <taxon>Spermatophyta</taxon>
        <taxon>Magnoliopsida</taxon>
        <taxon>eudicotyledons</taxon>
        <taxon>Gunneridae</taxon>
        <taxon>Pentapetalae</taxon>
        <taxon>asterids</taxon>
        <taxon>lamiids</taxon>
        <taxon>Lamiales</taxon>
        <taxon>Pedaliaceae</taxon>
        <taxon>Sesamum</taxon>
    </lineage>
</organism>
<dbReference type="SUPFAM" id="SSF56219">
    <property type="entry name" value="DNase I-like"/>
    <property type="match status" value="1"/>
</dbReference>
<comment type="caution">
    <text evidence="3">The sequence shown here is derived from an EMBL/GenBank/DDBJ whole genome shotgun (WGS) entry which is preliminary data.</text>
</comment>
<feature type="region of interest" description="Disordered" evidence="1">
    <location>
        <begin position="84"/>
        <end position="174"/>
    </location>
</feature>
<name>A0AAW2WS65_9LAMI</name>
<dbReference type="PANTHER" id="PTHR33710">
    <property type="entry name" value="BNAC02G09200D PROTEIN"/>
    <property type="match status" value="1"/>
</dbReference>
<feature type="compositionally biased region" description="Polar residues" evidence="1">
    <location>
        <begin position="131"/>
        <end position="141"/>
    </location>
</feature>
<dbReference type="InterPro" id="IPR036691">
    <property type="entry name" value="Endo/exonu/phosph_ase_sf"/>
</dbReference>
<feature type="compositionally biased region" description="Basic and acidic residues" evidence="1">
    <location>
        <begin position="84"/>
        <end position="99"/>
    </location>
</feature>
<dbReference type="AlphaFoldDB" id="A0AAW2WS65"/>
<reference evidence="3" key="2">
    <citation type="journal article" date="2024" name="Plant">
        <title>Genomic evolution and insights into agronomic trait innovations of Sesamum species.</title>
        <authorList>
            <person name="Miao H."/>
            <person name="Wang L."/>
            <person name="Qu L."/>
            <person name="Liu H."/>
            <person name="Sun Y."/>
            <person name="Le M."/>
            <person name="Wang Q."/>
            <person name="Wei S."/>
            <person name="Zheng Y."/>
            <person name="Lin W."/>
            <person name="Duan Y."/>
            <person name="Cao H."/>
            <person name="Xiong S."/>
            <person name="Wang X."/>
            <person name="Wei L."/>
            <person name="Li C."/>
            <person name="Ma Q."/>
            <person name="Ju M."/>
            <person name="Zhao R."/>
            <person name="Li G."/>
            <person name="Mu C."/>
            <person name="Tian Q."/>
            <person name="Mei H."/>
            <person name="Zhang T."/>
            <person name="Gao T."/>
            <person name="Zhang H."/>
        </authorList>
    </citation>
    <scope>NUCLEOTIDE SEQUENCE</scope>
    <source>
        <strain evidence="3">KEN1</strain>
    </source>
</reference>
<sequence length="611" mass="68589">MSDLSIIIIPLIGLPLKLDEATPEGNRPNVARICVELDLTKPRQQSLWIGKDGKFSAQPVIYDRCLEYYTKCMHLGHGIKDCREGNEQEQSKDESKSDYLRLPLNKMRGKQPVHEPGARTAELPDRIEMVESSNEGINNDAQEGRPANNKPNETEGSPQIADGDGRLNNGDVGEKESNASHILETIHERPANAVDNSEEENNGEGNKQLNNEEDKPSEGAQNNPIQEICVFAPQQFALSGQGDMNWGDEGPTSPQAAEDEFVEVKAKSRHRRMASHSRPERIMTRSHSRAMLARRTIWSFMRTVAEQASPWFIGGDFNSVISISERSNGVFPTHHSVEDFLEAIFDCGLVDVGFQGSQFTWTDHRLWQRLDRILLSSAWIDGCPNTLVRHLPHCGSDHCPLLITAHPQACSGLKKNCLGSNNVYVIGTDKYLEIFFANLKQAEEKVAARERTYDQDPSEESLIALNRATAEVNHQLTIGEDFWRQKSACKWVVEGERNTRYFHSLVQKKRAHTVINAISHGGHTLTDRDLIQDSAVEFFKNLLSYDQQRGDTAHFFDIPLLLSVAQIEALCAPLTIEEVRRVVFAMDTTSVAGPDGFNALFYQKCWDIVSE</sequence>
<dbReference type="GO" id="GO:0003824">
    <property type="term" value="F:catalytic activity"/>
    <property type="evidence" value="ECO:0007669"/>
    <property type="project" value="InterPro"/>
</dbReference>
<dbReference type="InterPro" id="IPR005135">
    <property type="entry name" value="Endo/exonuclease/phosphatase"/>
</dbReference>
<evidence type="ECO:0000313" key="3">
    <source>
        <dbReference type="EMBL" id="KAL0444096.1"/>
    </source>
</evidence>
<gene>
    <name evidence="3" type="ORF">Slati_2132300</name>
</gene>
<dbReference type="Pfam" id="PF03372">
    <property type="entry name" value="Exo_endo_phos"/>
    <property type="match status" value="1"/>
</dbReference>
<evidence type="ECO:0000256" key="1">
    <source>
        <dbReference type="SAM" id="MobiDB-lite"/>
    </source>
</evidence>
<feature type="domain" description="Endonuclease/exonuclease/phosphatase" evidence="2">
    <location>
        <begin position="302"/>
        <end position="398"/>
    </location>
</feature>
<protein>
    <recommendedName>
        <fullName evidence="2">Endonuclease/exonuclease/phosphatase domain-containing protein</fullName>
    </recommendedName>
</protein>
<proteinExistence type="predicted"/>